<keyword evidence="2" id="KW-0812">Transmembrane</keyword>
<keyword evidence="2" id="KW-0472">Membrane</keyword>
<proteinExistence type="predicted"/>
<accession>A0A5C3DXL2</accession>
<feature type="transmembrane region" description="Helical" evidence="2">
    <location>
        <begin position="192"/>
        <end position="212"/>
    </location>
</feature>
<keyword evidence="4" id="KW-1185">Reference proteome</keyword>
<feature type="transmembrane region" description="Helical" evidence="2">
    <location>
        <begin position="130"/>
        <end position="149"/>
    </location>
</feature>
<protein>
    <submittedName>
        <fullName evidence="3">Uncharacterized protein</fullName>
    </submittedName>
</protein>
<evidence type="ECO:0000256" key="1">
    <source>
        <dbReference type="SAM" id="MobiDB-lite"/>
    </source>
</evidence>
<evidence type="ECO:0000313" key="4">
    <source>
        <dbReference type="Proteomes" id="UP000324022"/>
    </source>
</evidence>
<dbReference type="AlphaFoldDB" id="A0A5C3DXL2"/>
<dbReference type="OrthoDB" id="2550581at2759"/>
<gene>
    <name evidence="3" type="ORF">UTRI_01683</name>
</gene>
<organism evidence="3 4">
    <name type="scientific">Ustilago trichophora</name>
    <dbReference type="NCBI Taxonomy" id="86804"/>
    <lineage>
        <taxon>Eukaryota</taxon>
        <taxon>Fungi</taxon>
        <taxon>Dikarya</taxon>
        <taxon>Basidiomycota</taxon>
        <taxon>Ustilaginomycotina</taxon>
        <taxon>Ustilaginomycetes</taxon>
        <taxon>Ustilaginales</taxon>
        <taxon>Ustilaginaceae</taxon>
        <taxon>Ustilago</taxon>
    </lineage>
</organism>
<feature type="region of interest" description="Disordered" evidence="1">
    <location>
        <begin position="249"/>
        <end position="269"/>
    </location>
</feature>
<feature type="transmembrane region" description="Helical" evidence="2">
    <location>
        <begin position="46"/>
        <end position="65"/>
    </location>
</feature>
<dbReference type="EMBL" id="OOIN01000005">
    <property type="protein sequence ID" value="SPO23005.1"/>
    <property type="molecule type" value="Genomic_DNA"/>
</dbReference>
<name>A0A5C3DXL2_9BASI</name>
<reference evidence="3 4" key="1">
    <citation type="submission" date="2018-03" db="EMBL/GenBank/DDBJ databases">
        <authorList>
            <person name="Guldener U."/>
        </authorList>
    </citation>
    <scope>NUCLEOTIDE SEQUENCE [LARGE SCALE GENOMIC DNA]</scope>
    <source>
        <strain evidence="3 4">NBRC100155</strain>
    </source>
</reference>
<dbReference type="Proteomes" id="UP000324022">
    <property type="component" value="Unassembled WGS sequence"/>
</dbReference>
<feature type="transmembrane region" description="Helical" evidence="2">
    <location>
        <begin position="15"/>
        <end position="34"/>
    </location>
</feature>
<evidence type="ECO:0000313" key="3">
    <source>
        <dbReference type="EMBL" id="SPO23005.1"/>
    </source>
</evidence>
<sequence length="329" mass="36185">MLKLVGGIAIRDDDLAASMILFFILLTFLIVGLLRIYQGHTLSNILVIFTPTVVFVTGLTIWSGLRAHLSNVSHDSSSSSLYYAQSGLAELVAANGLISSSPMLLCETAFQVFGLLAKRLVPTGKKWVKYTAYMARLANLMALVMVVCVRDWDTLQVYLNGAWNRTTEAYSLNRGDVEGLARRNRNGAEDPTLFYLLGIVPLVLAMILIYTLNLTSYTNPPPTSAIPQNHLTTRFHLFLDPASPRIELLPTSKSGGKKDATPAKSGAKAKQVEAQAEMYVVKRDWLGGWSMQPAKRGDDWATKVKVKVKKNIQSWILGWSQAKSAPVAV</sequence>
<keyword evidence="2" id="KW-1133">Transmembrane helix</keyword>
<evidence type="ECO:0000256" key="2">
    <source>
        <dbReference type="SAM" id="Phobius"/>
    </source>
</evidence>